<organism evidence="1 2">
    <name type="scientific">Winogradskyella luteola</name>
    <dbReference type="NCBI Taxonomy" id="2828330"/>
    <lineage>
        <taxon>Bacteria</taxon>
        <taxon>Pseudomonadati</taxon>
        <taxon>Bacteroidota</taxon>
        <taxon>Flavobacteriia</taxon>
        <taxon>Flavobacteriales</taxon>
        <taxon>Flavobacteriaceae</taxon>
        <taxon>Winogradskyella</taxon>
    </lineage>
</organism>
<dbReference type="AlphaFoldDB" id="A0A9X1JP46"/>
<reference evidence="1" key="1">
    <citation type="submission" date="2021-04" db="EMBL/GenBank/DDBJ databases">
        <authorList>
            <person name="Pira H."/>
            <person name="Risdian C."/>
            <person name="Wink J."/>
        </authorList>
    </citation>
    <scope>NUCLEOTIDE SEQUENCE</scope>
    <source>
        <strain evidence="1">WHY3</strain>
    </source>
</reference>
<protein>
    <submittedName>
        <fullName evidence="1">Uncharacterized protein</fullName>
    </submittedName>
</protein>
<proteinExistence type="predicted"/>
<dbReference type="InterPro" id="IPR006626">
    <property type="entry name" value="PbH1"/>
</dbReference>
<dbReference type="NCBIfam" id="TIGR03804">
    <property type="entry name" value="para_beta_helix"/>
    <property type="match status" value="1"/>
</dbReference>
<dbReference type="EMBL" id="JAGSPD010000002">
    <property type="protein sequence ID" value="MBV7268344.1"/>
    <property type="molecule type" value="Genomic_DNA"/>
</dbReference>
<dbReference type="SMART" id="SM00710">
    <property type="entry name" value="PbH1"/>
    <property type="match status" value="7"/>
</dbReference>
<sequence length="564" mass="63042">MNYLLNYLFLIIPFVCISQTEIIITGGNQLDIQNAITDFNNSSNGYGTISIKGDVLIQQNIDIPSKVTLKFFDGNKFVVSNGISLNIRGHIKKIINQIFETAELNHSIKIYNQPVHPEWFGQCSYQSTSGGNLQDDIQIQKSINSLEDGGKLIFVGNKYLINNEIDIDIPSVKLIGKGSYSSGSIISSDLIATNDSIPSIFNIKKYGLIIENLNFTKQTTTNKGVNATGKALNFVRANKSKDLDAWVYNCRFSHFKYCIYGEGANLKITDNLFASSYIGVIIREAQLDVSNSAQTRGHIIERNRFHSIGSYLSDSTLNGSTCVKISHIDGVSLPSLPEEAFTVRGYYNQISNNYADDCKTFFEGNVDRTKINNNTILFSGGTAIKAFGGYMGVISNNLIDGSFTWNANKLYPFLETDTEGLYAFPNGHGIHVNFAHFMTIHNNQILNKRFHGIYIERSKNSSIQSNTIMNFNRHRFIKRSGENPIVNDGRIYDGIHIEKVQDNDPFTDDKYNTQNIVTNNTISIPHNKIEGNFGIYVGDGDDSGFVKNNFITSTRLIQAIKIEQ</sequence>
<evidence type="ECO:0000313" key="1">
    <source>
        <dbReference type="EMBL" id="MBV7268344.1"/>
    </source>
</evidence>
<dbReference type="InterPro" id="IPR022441">
    <property type="entry name" value="Para_beta_helix_rpt-2"/>
</dbReference>
<dbReference type="Proteomes" id="UP001138894">
    <property type="component" value="Unassembled WGS sequence"/>
</dbReference>
<comment type="caution">
    <text evidence="1">The sequence shown here is derived from an EMBL/GenBank/DDBJ whole genome shotgun (WGS) entry which is preliminary data.</text>
</comment>
<gene>
    <name evidence="1" type="ORF">KCG49_03940</name>
</gene>
<evidence type="ECO:0000313" key="2">
    <source>
        <dbReference type="Proteomes" id="UP001138894"/>
    </source>
</evidence>
<name>A0A9X1JP46_9FLAO</name>
<keyword evidence="2" id="KW-1185">Reference proteome</keyword>
<dbReference type="RefSeq" id="WP_218544879.1">
    <property type="nucleotide sequence ID" value="NZ_JAGSPD010000002.1"/>
</dbReference>
<accession>A0A9X1JP46</accession>